<dbReference type="InterPro" id="IPR011008">
    <property type="entry name" value="Dimeric_a/b-barrel"/>
</dbReference>
<dbReference type="SUPFAM" id="SSF54909">
    <property type="entry name" value="Dimeric alpha+beta barrel"/>
    <property type="match status" value="1"/>
</dbReference>
<dbReference type="HAMAP" id="MF_01663">
    <property type="entry name" value="L_rham_rotase"/>
    <property type="match status" value="1"/>
</dbReference>
<protein>
    <recommendedName>
        <fullName evidence="5">L-rhamnose mutarotase</fullName>
        <ecNumber evidence="5">5.1.3.32</ecNumber>
    </recommendedName>
</protein>
<name>A0A174AWS1_9FIRM</name>
<evidence type="ECO:0000256" key="3">
    <source>
        <dbReference type="ARBA" id="ARBA00023277"/>
    </source>
</evidence>
<dbReference type="OrthoDB" id="9799608at2"/>
<dbReference type="GO" id="GO:0062192">
    <property type="term" value="F:L-rhamnose mutarotase activity"/>
    <property type="evidence" value="ECO:0007669"/>
    <property type="project" value="UniProtKB-UniRule"/>
</dbReference>
<dbReference type="AlphaFoldDB" id="A0A174AWS1"/>
<gene>
    <name evidence="6" type="primary">rhaM</name>
    <name evidence="7" type="ORF">DWX31_12595</name>
    <name evidence="8" type="ORF">DXD79_30195</name>
    <name evidence="6" type="ORF">ERS852407_01386</name>
</gene>
<dbReference type="EMBL" id="QTJW01000007">
    <property type="protein sequence ID" value="RGD70502.1"/>
    <property type="molecule type" value="Genomic_DNA"/>
</dbReference>
<evidence type="ECO:0000256" key="1">
    <source>
        <dbReference type="ARBA" id="ARBA00022490"/>
    </source>
</evidence>
<evidence type="ECO:0000256" key="2">
    <source>
        <dbReference type="ARBA" id="ARBA00023235"/>
    </source>
</evidence>
<dbReference type="InterPro" id="IPR013448">
    <property type="entry name" value="L-rhamnose_mutarotase"/>
</dbReference>
<sequence length="104" mass="12444">MIHKSFKMHLYEGMAEEYERRHNLLWPEMKDMIHEYGGHNYSIFLDSETNVLYGYIEIEEEAKWAKSADTAINRKWWDYMADIMDTNPDNSPVSVDLKPVFHLD</sequence>
<evidence type="ECO:0000256" key="5">
    <source>
        <dbReference type="NCBIfam" id="TIGR02625"/>
    </source>
</evidence>
<organism evidence="6 9">
    <name type="scientific">Hungatella hathewayi</name>
    <dbReference type="NCBI Taxonomy" id="154046"/>
    <lineage>
        <taxon>Bacteria</taxon>
        <taxon>Bacillati</taxon>
        <taxon>Bacillota</taxon>
        <taxon>Clostridia</taxon>
        <taxon>Lachnospirales</taxon>
        <taxon>Lachnospiraceae</taxon>
        <taxon>Hungatella</taxon>
    </lineage>
</organism>
<reference evidence="10 11" key="2">
    <citation type="submission" date="2018-08" db="EMBL/GenBank/DDBJ databases">
        <title>A genome reference for cultivated species of the human gut microbiota.</title>
        <authorList>
            <person name="Zou Y."/>
            <person name="Xue W."/>
            <person name="Luo G."/>
        </authorList>
    </citation>
    <scope>NUCLEOTIDE SEQUENCE [LARGE SCALE GENOMIC DNA]</scope>
    <source>
        <strain evidence="7 10">AF19-13AC</strain>
        <strain evidence="8 11">TM09-12</strain>
    </source>
</reference>
<dbReference type="RefSeq" id="WP_002602638.1">
    <property type="nucleotide sequence ID" value="NZ_CABIXC010000003.1"/>
</dbReference>
<reference evidence="6 9" key="1">
    <citation type="submission" date="2015-09" db="EMBL/GenBank/DDBJ databases">
        <authorList>
            <consortium name="Pathogen Informatics"/>
        </authorList>
    </citation>
    <scope>NUCLEOTIDE SEQUENCE [LARGE SCALE GENOMIC DNA]</scope>
    <source>
        <strain evidence="6 9">2789STDY5608850</strain>
    </source>
</reference>
<dbReference type="EMBL" id="QSON01000025">
    <property type="protein sequence ID" value="RGI96189.1"/>
    <property type="molecule type" value="Genomic_DNA"/>
</dbReference>
<dbReference type="EMBL" id="CYZE01000003">
    <property type="protein sequence ID" value="CUN92379.1"/>
    <property type="molecule type" value="Genomic_DNA"/>
</dbReference>
<dbReference type="GO" id="GO:0005737">
    <property type="term" value="C:cytoplasm"/>
    <property type="evidence" value="ECO:0007669"/>
    <property type="project" value="InterPro"/>
</dbReference>
<dbReference type="Proteomes" id="UP000095651">
    <property type="component" value="Unassembled WGS sequence"/>
</dbReference>
<dbReference type="InterPro" id="IPR008000">
    <property type="entry name" value="Rham/fucose_mutarotase"/>
</dbReference>
<dbReference type="Gene3D" id="3.30.70.100">
    <property type="match status" value="1"/>
</dbReference>
<dbReference type="NCBIfam" id="TIGR02625">
    <property type="entry name" value="YiiL_rotase"/>
    <property type="match status" value="1"/>
</dbReference>
<evidence type="ECO:0000313" key="11">
    <source>
        <dbReference type="Proteomes" id="UP000263014"/>
    </source>
</evidence>
<dbReference type="GO" id="GO:0019301">
    <property type="term" value="P:rhamnose catabolic process"/>
    <property type="evidence" value="ECO:0007669"/>
    <property type="project" value="UniProtKB-UniRule"/>
</dbReference>
<evidence type="ECO:0000313" key="7">
    <source>
        <dbReference type="EMBL" id="RGD70502.1"/>
    </source>
</evidence>
<keyword evidence="3" id="KW-0119">Carbohydrate metabolism</keyword>
<dbReference type="EC" id="5.1.3.32" evidence="5"/>
<accession>A0A174AWS1</accession>
<proteinExistence type="inferred from homology"/>
<evidence type="ECO:0000313" key="10">
    <source>
        <dbReference type="Proteomes" id="UP000261023"/>
    </source>
</evidence>
<dbReference type="Pfam" id="PF05336">
    <property type="entry name" value="rhaM"/>
    <property type="match status" value="1"/>
</dbReference>
<dbReference type="PANTHER" id="PTHR34389">
    <property type="entry name" value="L-RHAMNOSE MUTAROTASE"/>
    <property type="match status" value="1"/>
</dbReference>
<keyword evidence="4" id="KW-0684">Rhamnose metabolism</keyword>
<dbReference type="PANTHER" id="PTHR34389:SF2">
    <property type="entry name" value="L-RHAMNOSE MUTAROTASE"/>
    <property type="match status" value="1"/>
</dbReference>
<evidence type="ECO:0000313" key="8">
    <source>
        <dbReference type="EMBL" id="RGI96189.1"/>
    </source>
</evidence>
<dbReference type="Proteomes" id="UP000261023">
    <property type="component" value="Unassembled WGS sequence"/>
</dbReference>
<evidence type="ECO:0000256" key="4">
    <source>
        <dbReference type="ARBA" id="ARBA00023308"/>
    </source>
</evidence>
<dbReference type="Proteomes" id="UP000263014">
    <property type="component" value="Unassembled WGS sequence"/>
</dbReference>
<keyword evidence="2 6" id="KW-0413">Isomerase</keyword>
<keyword evidence="1" id="KW-0963">Cytoplasm</keyword>
<evidence type="ECO:0000313" key="6">
    <source>
        <dbReference type="EMBL" id="CUN92379.1"/>
    </source>
</evidence>
<evidence type="ECO:0000313" key="9">
    <source>
        <dbReference type="Proteomes" id="UP000095651"/>
    </source>
</evidence>